<organism evidence="3 4">
    <name type="scientific">Halomonas dongshanensis</name>
    <dbReference type="NCBI Taxonomy" id="2890835"/>
    <lineage>
        <taxon>Bacteria</taxon>
        <taxon>Pseudomonadati</taxon>
        <taxon>Pseudomonadota</taxon>
        <taxon>Gammaproteobacteria</taxon>
        <taxon>Oceanospirillales</taxon>
        <taxon>Halomonadaceae</taxon>
        <taxon>Halomonas</taxon>
    </lineage>
</organism>
<proteinExistence type="predicted"/>
<keyword evidence="1" id="KW-0472">Membrane</keyword>
<dbReference type="RefSeq" id="WP_259034655.1">
    <property type="nucleotide sequence ID" value="NZ_JAJISC010000001.1"/>
</dbReference>
<feature type="domain" description="DUF1468" evidence="2">
    <location>
        <begin position="8"/>
        <end position="155"/>
    </location>
</feature>
<keyword evidence="1" id="KW-0812">Transmembrane</keyword>
<feature type="transmembrane region" description="Helical" evidence="1">
    <location>
        <begin position="128"/>
        <end position="152"/>
    </location>
</feature>
<dbReference type="Proteomes" id="UP001165542">
    <property type="component" value="Unassembled WGS sequence"/>
</dbReference>
<name>A0ABT2E9Y6_9GAMM</name>
<evidence type="ECO:0000259" key="2">
    <source>
        <dbReference type="Pfam" id="PF07331"/>
    </source>
</evidence>
<keyword evidence="4" id="KW-1185">Reference proteome</keyword>
<accession>A0ABT2E9Y6</accession>
<dbReference type="Pfam" id="PF07331">
    <property type="entry name" value="TctB"/>
    <property type="match status" value="1"/>
</dbReference>
<gene>
    <name evidence="3" type="ORF">LLY24_02355</name>
</gene>
<feature type="transmembrane region" description="Helical" evidence="1">
    <location>
        <begin position="40"/>
        <end position="59"/>
    </location>
</feature>
<dbReference type="EMBL" id="JAJISC010000001">
    <property type="protein sequence ID" value="MCS2608163.1"/>
    <property type="molecule type" value="Genomic_DNA"/>
</dbReference>
<dbReference type="InterPro" id="IPR009936">
    <property type="entry name" value="DUF1468"/>
</dbReference>
<feature type="transmembrane region" description="Helical" evidence="1">
    <location>
        <begin position="89"/>
        <end position="122"/>
    </location>
</feature>
<reference evidence="3" key="1">
    <citation type="submission" date="2021-11" db="EMBL/GenBank/DDBJ databases">
        <title>Halomonas sp., isolated from a coastal aquaculture zone in Dongshan Bay.</title>
        <authorList>
            <person name="Lin W."/>
        </authorList>
    </citation>
    <scope>NUCLEOTIDE SEQUENCE</scope>
    <source>
        <strain evidence="3">Yzlin-01</strain>
    </source>
</reference>
<evidence type="ECO:0000256" key="1">
    <source>
        <dbReference type="SAM" id="Phobius"/>
    </source>
</evidence>
<keyword evidence="1" id="KW-1133">Transmembrane helix</keyword>
<comment type="caution">
    <text evidence="3">The sequence shown here is derived from an EMBL/GenBank/DDBJ whole genome shotgun (WGS) entry which is preliminary data.</text>
</comment>
<evidence type="ECO:0000313" key="3">
    <source>
        <dbReference type="EMBL" id="MCS2608163.1"/>
    </source>
</evidence>
<protein>
    <submittedName>
        <fullName evidence="3">Tripartite tricarboxylate transporter TctB family protein</fullName>
    </submittedName>
</protein>
<evidence type="ECO:0000313" key="4">
    <source>
        <dbReference type="Proteomes" id="UP001165542"/>
    </source>
</evidence>
<sequence>MHAKISLFALGVVALAVASLYPTLQFPSSAEVSTFIGPRVWPLALLVILIALGLLLLLLTWRSRASDPATAPTDDTPRRAGFSLGRMRHWWLMLATLAYTLLMQQVGFLIASLTFTLIGTYLLGARSWVAIAITLVVAGVLMQGVFVSLLGIPMP</sequence>